<protein>
    <submittedName>
        <fullName evidence="4">FMN-binding glutamate synthase family protein</fullName>
    </submittedName>
</protein>
<dbReference type="Gene3D" id="3.20.20.70">
    <property type="entry name" value="Aldolase class I"/>
    <property type="match status" value="1"/>
</dbReference>
<dbReference type="PIRSF" id="PIRSF006429">
    <property type="entry name" value="GOGAT_lg_2"/>
    <property type="match status" value="1"/>
</dbReference>
<evidence type="ECO:0000259" key="3">
    <source>
        <dbReference type="Pfam" id="PF01645"/>
    </source>
</evidence>
<evidence type="ECO:0000256" key="2">
    <source>
        <dbReference type="PIRNR" id="PIRNR006429"/>
    </source>
</evidence>
<dbReference type="CDD" id="cd02808">
    <property type="entry name" value="GltS_FMN"/>
    <property type="match status" value="1"/>
</dbReference>
<evidence type="ECO:0000313" key="4">
    <source>
        <dbReference type="EMBL" id="MCF2947654.1"/>
    </source>
</evidence>
<dbReference type="InterPro" id="IPR027283">
    <property type="entry name" value="YerD"/>
</dbReference>
<accession>A0ABS9D405</accession>
<dbReference type="RefSeq" id="WP_235311173.1">
    <property type="nucleotide sequence ID" value="NZ_JAKGAS010000002.1"/>
</dbReference>
<dbReference type="EMBL" id="JAKGAS010000002">
    <property type="protein sequence ID" value="MCF2947654.1"/>
    <property type="molecule type" value="Genomic_DNA"/>
</dbReference>
<feature type="domain" description="Glutamate synthase" evidence="3">
    <location>
        <begin position="153"/>
        <end position="470"/>
    </location>
</feature>
<keyword evidence="5" id="KW-1185">Reference proteome</keyword>
<proteinExistence type="inferred from homology"/>
<dbReference type="PANTHER" id="PTHR43819:SF1">
    <property type="entry name" value="ARCHAEAL-TYPE GLUTAMATE SYNTHASE [NADPH]"/>
    <property type="match status" value="1"/>
</dbReference>
<evidence type="ECO:0000313" key="5">
    <source>
        <dbReference type="Proteomes" id="UP001521137"/>
    </source>
</evidence>
<comment type="caution">
    <text evidence="4">The sequence shown here is derived from an EMBL/GenBank/DDBJ whole genome shotgun (WGS) entry which is preliminary data.</text>
</comment>
<comment type="similarity">
    <text evidence="1 2">Belongs to the glutamate synthase family.</text>
</comment>
<sequence length="543" mass="59907">MRALFVRVITITWLVILGLSINWPAILWLGLLVVPLTFVGFYDMYQTKHALWRTFPLVGRGRWVMEALRPFVRQYFFESETDGVPINRMYRSVIYQRAKGQRDTIPYGTKVDTQRVGYEWIGHSMAAIHLDDNALEPKVKIGGEACTHPYDASIFNISAMSFGSLSANAILALNKGAKLGGFYHNTGEGSVSPYHLQHGGDLVWQIGTGYFGCRNEKGKFSPERFAQTATKESIKMIEIKLSQGAKPGHGGILPADKNTIEIAHIRHVEPGTRVDSPPAHSAFKTPLEMMDFIQQLRELSGGKPVGFKLAVGRKSEFIALCKAMIETNIKPDFITVDGGEGGTGAAPLEYSNSVGMPLREAIVFISDVLTGFNLRKDIKIIASGKAFTGFDIVRNLSLGADLCNSARGMMVALGCVQSLVCNNNECPTGIATQDPILTAGLVVNDKAIRIARYQKETVRATMDLIASAGLRDPNQITRSHIYRRVSETEIKRFDQIYVGLVEGSLLTGDYPDRFAHEMTESSSKCFMPSSFVVECYSGLEEVK</sequence>
<dbReference type="InterPro" id="IPR013785">
    <property type="entry name" value="Aldolase_TIM"/>
</dbReference>
<gene>
    <name evidence="4" type="ORF">L0668_06015</name>
</gene>
<reference evidence="4 5" key="1">
    <citation type="submission" date="2022-01" db="EMBL/GenBank/DDBJ databases">
        <title>Paraglaciecola sp. G1-23.</title>
        <authorList>
            <person name="Jin M.S."/>
            <person name="Han D.M."/>
            <person name="Kim H.M."/>
            <person name="Jeon C.O."/>
        </authorList>
    </citation>
    <scope>NUCLEOTIDE SEQUENCE [LARGE SCALE GENOMIC DNA]</scope>
    <source>
        <strain evidence="4 5">G1-23</strain>
    </source>
</reference>
<dbReference type="PANTHER" id="PTHR43819">
    <property type="entry name" value="ARCHAEAL-TYPE GLUTAMATE SYNTHASE [NADPH]"/>
    <property type="match status" value="1"/>
</dbReference>
<organism evidence="4 5">
    <name type="scientific">Paraglaciecola algarum</name>
    <dbReference type="NCBI Taxonomy" id="3050085"/>
    <lineage>
        <taxon>Bacteria</taxon>
        <taxon>Pseudomonadati</taxon>
        <taxon>Pseudomonadota</taxon>
        <taxon>Gammaproteobacteria</taxon>
        <taxon>Alteromonadales</taxon>
        <taxon>Alteromonadaceae</taxon>
        <taxon>Paraglaciecola</taxon>
    </lineage>
</organism>
<dbReference type="Proteomes" id="UP001521137">
    <property type="component" value="Unassembled WGS sequence"/>
</dbReference>
<dbReference type="InterPro" id="IPR024188">
    <property type="entry name" value="GltB"/>
</dbReference>
<name>A0ABS9D405_9ALTE</name>
<dbReference type="Pfam" id="PF01645">
    <property type="entry name" value="Glu_synthase"/>
    <property type="match status" value="1"/>
</dbReference>
<dbReference type="PIRSF" id="PIRSF500060">
    <property type="entry name" value="UCP500060"/>
    <property type="match status" value="1"/>
</dbReference>
<evidence type="ECO:0000256" key="1">
    <source>
        <dbReference type="ARBA" id="ARBA00009716"/>
    </source>
</evidence>
<dbReference type="InterPro" id="IPR002932">
    <property type="entry name" value="Glu_synthdom"/>
</dbReference>
<dbReference type="SUPFAM" id="SSF51395">
    <property type="entry name" value="FMN-linked oxidoreductases"/>
    <property type="match status" value="1"/>
</dbReference>